<feature type="domain" description="RNA polymerase sigma factor 70 region 4 type 2" evidence="6">
    <location>
        <begin position="108"/>
        <end position="159"/>
    </location>
</feature>
<dbReference type="InterPro" id="IPR013325">
    <property type="entry name" value="RNA_pol_sigma_r2"/>
</dbReference>
<evidence type="ECO:0000256" key="4">
    <source>
        <dbReference type="ARBA" id="ARBA00023163"/>
    </source>
</evidence>
<reference evidence="8" key="1">
    <citation type="submission" date="2016-10" db="EMBL/GenBank/DDBJ databases">
        <authorList>
            <person name="Varghese N."/>
            <person name="Submissions S."/>
        </authorList>
    </citation>
    <scope>NUCLEOTIDE SEQUENCE [LARGE SCALE GENOMIC DNA]</scope>
    <source>
        <strain evidence="8">DSM 18733</strain>
    </source>
</reference>
<evidence type="ECO:0000259" key="5">
    <source>
        <dbReference type="Pfam" id="PF04542"/>
    </source>
</evidence>
<organism evidence="7 8">
    <name type="scientific">Olivibacter domesticus</name>
    <name type="common">Pseudosphingobacterium domesticum</name>
    <dbReference type="NCBI Taxonomy" id="407022"/>
    <lineage>
        <taxon>Bacteria</taxon>
        <taxon>Pseudomonadati</taxon>
        <taxon>Bacteroidota</taxon>
        <taxon>Sphingobacteriia</taxon>
        <taxon>Sphingobacteriales</taxon>
        <taxon>Sphingobacteriaceae</taxon>
        <taxon>Olivibacter</taxon>
    </lineage>
</organism>
<dbReference type="NCBIfam" id="TIGR02937">
    <property type="entry name" value="sigma70-ECF"/>
    <property type="match status" value="1"/>
</dbReference>
<dbReference type="NCBIfam" id="TIGR02985">
    <property type="entry name" value="Sig70_bacteroi1"/>
    <property type="match status" value="1"/>
</dbReference>
<dbReference type="SUPFAM" id="SSF88659">
    <property type="entry name" value="Sigma3 and sigma4 domains of RNA polymerase sigma factors"/>
    <property type="match status" value="1"/>
</dbReference>
<dbReference type="Pfam" id="PF04542">
    <property type="entry name" value="Sigma70_r2"/>
    <property type="match status" value="1"/>
</dbReference>
<dbReference type="InterPro" id="IPR013249">
    <property type="entry name" value="RNA_pol_sigma70_r4_t2"/>
</dbReference>
<keyword evidence="3" id="KW-0731">Sigma factor</keyword>
<dbReference type="PANTHER" id="PTHR43133">
    <property type="entry name" value="RNA POLYMERASE ECF-TYPE SIGMA FACTO"/>
    <property type="match status" value="1"/>
</dbReference>
<evidence type="ECO:0000256" key="3">
    <source>
        <dbReference type="ARBA" id="ARBA00023082"/>
    </source>
</evidence>
<feature type="domain" description="RNA polymerase sigma-70 region 2" evidence="5">
    <location>
        <begin position="10"/>
        <end position="76"/>
    </location>
</feature>
<name>A0A1H7QPG3_OLID1</name>
<dbReference type="InterPro" id="IPR014284">
    <property type="entry name" value="RNA_pol_sigma-70_dom"/>
</dbReference>
<dbReference type="Gene3D" id="1.10.10.10">
    <property type="entry name" value="Winged helix-like DNA-binding domain superfamily/Winged helix DNA-binding domain"/>
    <property type="match status" value="1"/>
</dbReference>
<dbReference type="PANTHER" id="PTHR43133:SF46">
    <property type="entry name" value="RNA POLYMERASE SIGMA-70 FACTOR ECF SUBFAMILY"/>
    <property type="match status" value="1"/>
</dbReference>
<dbReference type="CDD" id="cd06171">
    <property type="entry name" value="Sigma70_r4"/>
    <property type="match status" value="1"/>
</dbReference>
<dbReference type="EMBL" id="FOAF01000002">
    <property type="protein sequence ID" value="SEL49900.1"/>
    <property type="molecule type" value="Genomic_DNA"/>
</dbReference>
<accession>A0A1H7QPG3</accession>
<dbReference type="STRING" id="407022.SAMN05661044_02677"/>
<dbReference type="InterPro" id="IPR036388">
    <property type="entry name" value="WH-like_DNA-bd_sf"/>
</dbReference>
<dbReference type="Gene3D" id="1.10.1740.10">
    <property type="match status" value="1"/>
</dbReference>
<evidence type="ECO:0000259" key="6">
    <source>
        <dbReference type="Pfam" id="PF08281"/>
    </source>
</evidence>
<dbReference type="GO" id="GO:0006352">
    <property type="term" value="P:DNA-templated transcription initiation"/>
    <property type="evidence" value="ECO:0007669"/>
    <property type="project" value="InterPro"/>
</dbReference>
<dbReference type="GO" id="GO:0016987">
    <property type="term" value="F:sigma factor activity"/>
    <property type="evidence" value="ECO:0007669"/>
    <property type="project" value="UniProtKB-KW"/>
</dbReference>
<protein>
    <submittedName>
        <fullName evidence="7">RNA polymerase sigma-70 factor, ECF subfamily</fullName>
    </submittedName>
</protein>
<comment type="similarity">
    <text evidence="1">Belongs to the sigma-70 factor family. ECF subfamily.</text>
</comment>
<dbReference type="RefSeq" id="WP_093325044.1">
    <property type="nucleotide sequence ID" value="NZ_FOAF01000002.1"/>
</dbReference>
<dbReference type="OrthoDB" id="656273at2"/>
<dbReference type="SUPFAM" id="SSF88946">
    <property type="entry name" value="Sigma2 domain of RNA polymerase sigma factors"/>
    <property type="match status" value="1"/>
</dbReference>
<evidence type="ECO:0000256" key="2">
    <source>
        <dbReference type="ARBA" id="ARBA00023015"/>
    </source>
</evidence>
<dbReference type="InterPro" id="IPR014327">
    <property type="entry name" value="RNA_pol_sigma70_bacteroid"/>
</dbReference>
<proteinExistence type="inferred from homology"/>
<keyword evidence="2" id="KW-0805">Transcription regulation</keyword>
<dbReference type="InterPro" id="IPR039425">
    <property type="entry name" value="RNA_pol_sigma-70-like"/>
</dbReference>
<dbReference type="GO" id="GO:0003677">
    <property type="term" value="F:DNA binding"/>
    <property type="evidence" value="ECO:0007669"/>
    <property type="project" value="InterPro"/>
</dbReference>
<sequence length="178" mass="20879">MSDLANIEQLFKSYYKKLCHFAWQLLDNKTLVEDIVQDAFMSYWNDKQLLVESEVAIKNYLYSTVRHACYNLARHEKVVAKYWQYQNFEEWEEEKILACLLRAEVFAEIQKAIETLPDGCQQVFKLGYMEGLSNLKIAGLLGISINTVKTQKQRGLKMLKSKLKPELLSFIIPCFFDF</sequence>
<keyword evidence="4" id="KW-0804">Transcription</keyword>
<gene>
    <name evidence="7" type="ORF">SAMN05661044_02677</name>
</gene>
<dbReference type="InterPro" id="IPR013324">
    <property type="entry name" value="RNA_pol_sigma_r3/r4-like"/>
</dbReference>
<dbReference type="InterPro" id="IPR007627">
    <property type="entry name" value="RNA_pol_sigma70_r2"/>
</dbReference>
<keyword evidence="8" id="KW-1185">Reference proteome</keyword>
<dbReference type="Pfam" id="PF08281">
    <property type="entry name" value="Sigma70_r4_2"/>
    <property type="match status" value="1"/>
</dbReference>
<evidence type="ECO:0000256" key="1">
    <source>
        <dbReference type="ARBA" id="ARBA00010641"/>
    </source>
</evidence>
<dbReference type="Proteomes" id="UP000199421">
    <property type="component" value="Unassembled WGS sequence"/>
</dbReference>
<evidence type="ECO:0000313" key="7">
    <source>
        <dbReference type="EMBL" id="SEL49900.1"/>
    </source>
</evidence>
<dbReference type="AlphaFoldDB" id="A0A1H7QPG3"/>
<evidence type="ECO:0000313" key="8">
    <source>
        <dbReference type="Proteomes" id="UP000199421"/>
    </source>
</evidence>